<sequence length="123" mass="14080">MPYSVFDFWIYKATDIYLDSRELKHGKETKAERRSSFRRSWGQGALWPPARKDHIRGHLSAGLQLRLQAIQNHVNHHSLRTLPGSGQSSAGLAALRKWLQCTQFKMAQVEIQSSEAASQFYPL</sequence>
<protein>
    <submittedName>
        <fullName evidence="1">Protein unc-79</fullName>
    </submittedName>
</protein>
<accession>A0ABQ9V7L5</accession>
<dbReference type="PANTHER" id="PTHR21696">
    <property type="entry name" value="PROTEIN UNC-79 HOMOLOG"/>
    <property type="match status" value="1"/>
</dbReference>
<keyword evidence="2" id="KW-1185">Reference proteome</keyword>
<evidence type="ECO:0000313" key="1">
    <source>
        <dbReference type="EMBL" id="KAK2104663.1"/>
    </source>
</evidence>
<organism evidence="1 2">
    <name type="scientific">Saguinus oedipus</name>
    <name type="common">Cotton-top tamarin</name>
    <name type="synonym">Oedipomidas oedipus</name>
    <dbReference type="NCBI Taxonomy" id="9490"/>
    <lineage>
        <taxon>Eukaryota</taxon>
        <taxon>Metazoa</taxon>
        <taxon>Chordata</taxon>
        <taxon>Craniata</taxon>
        <taxon>Vertebrata</taxon>
        <taxon>Euteleostomi</taxon>
        <taxon>Mammalia</taxon>
        <taxon>Eutheria</taxon>
        <taxon>Euarchontoglires</taxon>
        <taxon>Primates</taxon>
        <taxon>Haplorrhini</taxon>
        <taxon>Platyrrhini</taxon>
        <taxon>Cebidae</taxon>
        <taxon>Callitrichinae</taxon>
        <taxon>Saguinus</taxon>
    </lineage>
</organism>
<dbReference type="InterPro" id="IPR024855">
    <property type="entry name" value="UNC79"/>
</dbReference>
<gene>
    <name evidence="1" type="primary">UNC79_2</name>
    <name evidence="1" type="ORF">P7K49_018519</name>
</gene>
<comment type="caution">
    <text evidence="1">The sequence shown here is derived from an EMBL/GenBank/DDBJ whole genome shotgun (WGS) entry which is preliminary data.</text>
</comment>
<name>A0ABQ9V7L5_SAGOE</name>
<reference evidence="1 2" key="1">
    <citation type="submission" date="2023-05" db="EMBL/GenBank/DDBJ databases">
        <title>B98-5 Cell Line De Novo Hybrid Assembly: An Optical Mapping Approach.</title>
        <authorList>
            <person name="Kananen K."/>
            <person name="Auerbach J.A."/>
            <person name="Kautto E."/>
            <person name="Blachly J.S."/>
        </authorList>
    </citation>
    <scope>NUCLEOTIDE SEQUENCE [LARGE SCALE GENOMIC DNA]</scope>
    <source>
        <strain evidence="1">B95-8</strain>
        <tissue evidence="1">Cell line</tissue>
    </source>
</reference>
<evidence type="ECO:0000313" key="2">
    <source>
        <dbReference type="Proteomes" id="UP001266305"/>
    </source>
</evidence>
<dbReference type="PANTHER" id="PTHR21696:SF2">
    <property type="entry name" value="PROTEIN UNC-79 HOMOLOG"/>
    <property type="match status" value="1"/>
</dbReference>
<dbReference type="Proteomes" id="UP001266305">
    <property type="component" value="Unassembled WGS sequence"/>
</dbReference>
<proteinExistence type="predicted"/>
<dbReference type="EMBL" id="JASSZA010000008">
    <property type="protein sequence ID" value="KAK2104663.1"/>
    <property type="molecule type" value="Genomic_DNA"/>
</dbReference>